<evidence type="ECO:0000256" key="7">
    <source>
        <dbReference type="ARBA" id="ARBA00023098"/>
    </source>
</evidence>
<feature type="compositionally biased region" description="Pro residues" evidence="10">
    <location>
        <begin position="212"/>
        <end position="221"/>
    </location>
</feature>
<dbReference type="SUPFAM" id="SSF48350">
    <property type="entry name" value="GTPase activation domain, GAP"/>
    <property type="match status" value="1"/>
</dbReference>
<dbReference type="GO" id="GO:0071871">
    <property type="term" value="P:response to epinephrine"/>
    <property type="evidence" value="ECO:0007669"/>
    <property type="project" value="Ensembl"/>
</dbReference>
<dbReference type="GO" id="GO:0048259">
    <property type="term" value="P:regulation of receptor-mediated endocytosis"/>
    <property type="evidence" value="ECO:0007669"/>
    <property type="project" value="Ensembl"/>
</dbReference>
<name>A0A3B4WQA1_SERLL</name>
<dbReference type="InterPro" id="IPR008936">
    <property type="entry name" value="Rho_GTPase_activation_prot"/>
</dbReference>
<keyword evidence="13" id="KW-1185">Reference proteome</keyword>
<dbReference type="Gene3D" id="2.30.29.110">
    <property type="match status" value="1"/>
</dbReference>
<dbReference type="SUPFAM" id="SSF56219">
    <property type="entry name" value="DNase I-like"/>
    <property type="match status" value="1"/>
</dbReference>
<dbReference type="InterPro" id="IPR036691">
    <property type="entry name" value="Endo/exonu/phosph_ase_sf"/>
</dbReference>
<dbReference type="InterPro" id="IPR031995">
    <property type="entry name" value="OCRL_clath-bd"/>
</dbReference>
<evidence type="ECO:0000256" key="2">
    <source>
        <dbReference type="ARBA" id="ARBA00004580"/>
    </source>
</evidence>
<keyword evidence="5" id="KW-0967">Endosome</keyword>
<evidence type="ECO:0000256" key="1">
    <source>
        <dbReference type="ARBA" id="ARBA00004146"/>
    </source>
</evidence>
<reference evidence="12" key="1">
    <citation type="submission" date="2025-08" db="UniProtKB">
        <authorList>
            <consortium name="Ensembl"/>
        </authorList>
    </citation>
    <scope>IDENTIFICATION</scope>
</reference>
<dbReference type="InterPro" id="IPR046985">
    <property type="entry name" value="IP5"/>
</dbReference>
<dbReference type="InterPro" id="IPR037793">
    <property type="entry name" value="OCRL1/INPP5B_INPP5c"/>
</dbReference>
<dbReference type="FunFam" id="3.60.10.10:FF:000004">
    <property type="entry name" value="Type II inositol 1,4,5-trisphosphate 5-phosphatase"/>
    <property type="match status" value="1"/>
</dbReference>
<dbReference type="InterPro" id="IPR048869">
    <property type="entry name" value="OCRL-1_2_ASH"/>
</dbReference>
<dbReference type="GO" id="GO:0032402">
    <property type="term" value="P:melanosome transport"/>
    <property type="evidence" value="ECO:0007669"/>
    <property type="project" value="Ensembl"/>
</dbReference>
<dbReference type="EC" id="3.1.3.36" evidence="4"/>
<keyword evidence="8" id="KW-0472">Membrane</keyword>
<accession>A0A3B4WQA1</accession>
<dbReference type="GO" id="GO:0048884">
    <property type="term" value="P:neuromast development"/>
    <property type="evidence" value="ECO:0007669"/>
    <property type="project" value="Ensembl"/>
</dbReference>
<dbReference type="GO" id="GO:0048701">
    <property type="term" value="P:embryonic cranial skeleton morphogenesis"/>
    <property type="evidence" value="ECO:0007669"/>
    <property type="project" value="Ensembl"/>
</dbReference>
<keyword evidence="9" id="KW-0968">Cytoplasmic vesicle</keyword>
<dbReference type="GO" id="GO:0001919">
    <property type="term" value="P:regulation of receptor recycling"/>
    <property type="evidence" value="ECO:0007669"/>
    <property type="project" value="Ensembl"/>
</dbReference>
<dbReference type="GO" id="GO:0052745">
    <property type="term" value="F:inositol phosphate phosphatase activity"/>
    <property type="evidence" value="ECO:0007669"/>
    <property type="project" value="InterPro"/>
</dbReference>
<dbReference type="Pfam" id="PF21310">
    <property type="entry name" value="OCRL-like_ASH"/>
    <property type="match status" value="1"/>
</dbReference>
<feature type="region of interest" description="Disordered" evidence="10">
    <location>
        <begin position="197"/>
        <end position="263"/>
    </location>
</feature>
<dbReference type="PANTHER" id="PTHR11200:SF176">
    <property type="entry name" value="INOSITOL POLYPHOSPHATE 5-PHOSPHATASE OCRL"/>
    <property type="match status" value="1"/>
</dbReference>
<dbReference type="GO" id="GO:0003094">
    <property type="term" value="P:glomerular filtration"/>
    <property type="evidence" value="ECO:0007669"/>
    <property type="project" value="Ensembl"/>
</dbReference>
<dbReference type="STRING" id="1841481.ENSSLDP00000003443"/>
<reference evidence="12" key="2">
    <citation type="submission" date="2025-09" db="UniProtKB">
        <authorList>
            <consortium name="Ensembl"/>
        </authorList>
    </citation>
    <scope>IDENTIFICATION</scope>
</reference>
<dbReference type="FunFam" id="1.10.555.10:FF:000012">
    <property type="entry name" value="Putative inositol polyphosphate 5-phosphatase OCRL-1"/>
    <property type="match status" value="1"/>
</dbReference>
<feature type="compositionally biased region" description="Basic and acidic residues" evidence="10">
    <location>
        <begin position="238"/>
        <end position="249"/>
    </location>
</feature>
<dbReference type="SMART" id="SM00128">
    <property type="entry name" value="IPPc"/>
    <property type="match status" value="1"/>
</dbReference>
<dbReference type="InterPro" id="IPR000300">
    <property type="entry name" value="IPPc"/>
</dbReference>
<dbReference type="GO" id="GO:0007420">
    <property type="term" value="P:brain development"/>
    <property type="evidence" value="ECO:0007669"/>
    <property type="project" value="Ensembl"/>
</dbReference>
<feature type="compositionally biased region" description="Polar residues" evidence="10">
    <location>
        <begin position="165"/>
        <end position="182"/>
    </location>
</feature>
<comment type="subcellular location">
    <subcellularLocation>
        <location evidence="2">Cytoplasmic vesicle</location>
        <location evidence="2">Phagosome membrane</location>
    </subcellularLocation>
    <subcellularLocation>
        <location evidence="1">Early endosome membrane</location>
    </subcellularLocation>
</comment>
<proteinExistence type="inferred from homology"/>
<evidence type="ECO:0000256" key="4">
    <source>
        <dbReference type="ARBA" id="ARBA00013044"/>
    </source>
</evidence>
<dbReference type="GO" id="GO:0007165">
    <property type="term" value="P:signal transduction"/>
    <property type="evidence" value="ECO:0007669"/>
    <property type="project" value="InterPro"/>
</dbReference>
<evidence type="ECO:0000256" key="6">
    <source>
        <dbReference type="ARBA" id="ARBA00022801"/>
    </source>
</evidence>
<evidence type="ECO:0000256" key="10">
    <source>
        <dbReference type="SAM" id="MobiDB-lite"/>
    </source>
</evidence>
<dbReference type="InterPro" id="IPR000198">
    <property type="entry name" value="RhoGAP_dom"/>
</dbReference>
<evidence type="ECO:0000256" key="8">
    <source>
        <dbReference type="ARBA" id="ARBA00023136"/>
    </source>
</evidence>
<evidence type="ECO:0000313" key="12">
    <source>
        <dbReference type="Ensembl" id="ENSSLDP00000003443.1"/>
    </source>
</evidence>
<dbReference type="Pfam" id="PF16726">
    <property type="entry name" value="OCRL_clath_bd"/>
    <property type="match status" value="1"/>
</dbReference>
<feature type="domain" description="Rho-GAP" evidence="11">
    <location>
        <begin position="756"/>
        <end position="947"/>
    </location>
</feature>
<dbReference type="GO" id="GO:0046856">
    <property type="term" value="P:phosphatidylinositol dephosphorylation"/>
    <property type="evidence" value="ECO:0007669"/>
    <property type="project" value="Ensembl"/>
</dbReference>
<dbReference type="GO" id="GO:0035776">
    <property type="term" value="P:pronephric proximal tubule development"/>
    <property type="evidence" value="ECO:0007669"/>
    <property type="project" value="Ensembl"/>
</dbReference>
<evidence type="ECO:0000256" key="9">
    <source>
        <dbReference type="ARBA" id="ARBA00023329"/>
    </source>
</evidence>
<dbReference type="SMART" id="SM00324">
    <property type="entry name" value="RhoGAP"/>
    <property type="match status" value="1"/>
</dbReference>
<dbReference type="InterPro" id="IPR047078">
    <property type="entry name" value="RhoGAP_OCRL1"/>
</dbReference>
<evidence type="ECO:0000313" key="13">
    <source>
        <dbReference type="Proteomes" id="UP000261360"/>
    </source>
</evidence>
<dbReference type="GO" id="GO:0031901">
    <property type="term" value="C:early endosome membrane"/>
    <property type="evidence" value="ECO:0007669"/>
    <property type="project" value="UniProtKB-SubCell"/>
</dbReference>
<dbReference type="Pfam" id="PF22669">
    <property type="entry name" value="Exo_endo_phos2"/>
    <property type="match status" value="1"/>
</dbReference>
<comment type="similarity">
    <text evidence="3">Belongs to the inositol 1,4,5-trisphosphate 5-phosphatase type II family.</text>
</comment>
<dbReference type="Gene3D" id="2.60.40.10">
    <property type="entry name" value="Immunoglobulins"/>
    <property type="match status" value="1"/>
</dbReference>
<feature type="region of interest" description="Disordered" evidence="10">
    <location>
        <begin position="124"/>
        <end position="184"/>
    </location>
</feature>
<dbReference type="PROSITE" id="PS50238">
    <property type="entry name" value="RHOGAP"/>
    <property type="match status" value="1"/>
</dbReference>
<dbReference type="Gene3D" id="3.60.10.10">
    <property type="entry name" value="Endonuclease/exonuclease/phosphatase"/>
    <property type="match status" value="1"/>
</dbReference>
<evidence type="ECO:0000256" key="5">
    <source>
        <dbReference type="ARBA" id="ARBA00022753"/>
    </source>
</evidence>
<dbReference type="GeneTree" id="ENSGT00940000157996"/>
<dbReference type="GO" id="GO:0030670">
    <property type="term" value="C:phagocytic vesicle membrane"/>
    <property type="evidence" value="ECO:0007669"/>
    <property type="project" value="UniProtKB-SubCell"/>
</dbReference>
<dbReference type="GO" id="GO:0006897">
    <property type="term" value="P:endocytosis"/>
    <property type="evidence" value="ECO:0007669"/>
    <property type="project" value="Ensembl"/>
</dbReference>
<dbReference type="GO" id="GO:0003341">
    <property type="term" value="P:cilium movement"/>
    <property type="evidence" value="ECO:0007669"/>
    <property type="project" value="Ensembl"/>
</dbReference>
<organism evidence="12 13">
    <name type="scientific">Seriola lalandi dorsalis</name>
    <dbReference type="NCBI Taxonomy" id="1841481"/>
    <lineage>
        <taxon>Eukaryota</taxon>
        <taxon>Metazoa</taxon>
        <taxon>Chordata</taxon>
        <taxon>Craniata</taxon>
        <taxon>Vertebrata</taxon>
        <taxon>Euteleostomi</taxon>
        <taxon>Actinopterygii</taxon>
        <taxon>Neopterygii</taxon>
        <taxon>Teleostei</taxon>
        <taxon>Neoteleostei</taxon>
        <taxon>Acanthomorphata</taxon>
        <taxon>Carangaria</taxon>
        <taxon>Carangiformes</taxon>
        <taxon>Carangidae</taxon>
        <taxon>Seriola</taxon>
    </lineage>
</organism>
<keyword evidence="7" id="KW-0443">Lipid metabolism</keyword>
<protein>
    <recommendedName>
        <fullName evidence="4">phosphoinositide 5-phosphatase</fullName>
        <ecNumber evidence="4">3.1.3.36</ecNumber>
    </recommendedName>
</protein>
<dbReference type="Pfam" id="PF00620">
    <property type="entry name" value="RhoGAP"/>
    <property type="match status" value="1"/>
</dbReference>
<dbReference type="CDD" id="cd09093">
    <property type="entry name" value="INPP5c_INPP5B"/>
    <property type="match status" value="1"/>
</dbReference>
<dbReference type="GO" id="GO:0060271">
    <property type="term" value="P:cilium assembly"/>
    <property type="evidence" value="ECO:0007669"/>
    <property type="project" value="Ensembl"/>
</dbReference>
<dbReference type="Gene3D" id="1.10.555.10">
    <property type="entry name" value="Rho GTPase activation protein"/>
    <property type="match status" value="1"/>
</dbReference>
<dbReference type="InterPro" id="IPR013783">
    <property type="entry name" value="Ig-like_fold"/>
</dbReference>
<dbReference type="PANTHER" id="PTHR11200">
    <property type="entry name" value="INOSITOL 5-PHOSPHATASE"/>
    <property type="match status" value="1"/>
</dbReference>
<sequence>MSVRMDTSLGICKEEGQELRSGQKEPRLLSLIERSGEFILGVLATPEAVVSRPVAQLSIPINGNFEIVREAEEAFLIDFAVDSFVRIRIKGEKAPELLLELQDDDRTQTFFAQVKSAQQQVESKLTKSKAMEPLVPTTPRGPVPIPPQRGVNPSKSASALPPKLNNITSTNQTNTDPVQSLASDFGFEDNFNHTLKVEEKKNHQNRIVASREPPPVPPLPPRKASYTPSTPLPPTPVSKERSGFDRVDRPPSWCESPTTNSMRQAMFSSQAGQREYLIKHRLGKKENEYVDIQDFRFFTGTWNVNGQPPDSTLAPWLCCDTEPPDLYALGFQELDLSTEAFFYMDSSKEQLWVEAVERSLHPKAKYKRVRIIRLVGMMLVVFVKKNLKNHIKEVAAEHVGTGIMGKMGNKGGVAVRFVFHNTSFCIVNSHLAAHVEDFERRNQDYKDICARMTFHLLEHPPLSIVKHDVVIWLGDLNYRLFMYDASEVKQLIAQNELKRLQEVDQLNIQRQTKRAFTDFMEGEINFTPTYKYDPKTDRWDSSGKCRVPAWCDRILWRGNNVKQQKYRSHMELQTSDHKPVSSLFSIGVKVVNEQRHKKVFEEIVRAMDRMENDFLPSVSLSRREFTFENVKFRQLQKQRFLITNDGQVPCHFAFIPKLNDSQYCKPWLRAEPSDGFLEPTETLEIYLEVYVSKDSVTLLNSAEDAIEDILVLHLDRGKDYFITISGKYLPSCFGTSLETLCRMKKPIREIPITKLIDLEKSKMNFLMVDGASTEDKPLKIPKEVWILVNHLFTKSCDQEDLFQTPGLQEELQSIIDCLDTSIPDTIPGCNHSVAEALLIFLEALPEPVVCYELYQRCLDCAHDSRLCKQLISQLPRAHRNVFRYLMAFLKELLKHSHNNNLTASLIATLFASLLIRPPPNLVGRQTSHERQKAIDFILGFLMAGDEE</sequence>
<evidence type="ECO:0000259" key="11">
    <source>
        <dbReference type="PROSITE" id="PS50238"/>
    </source>
</evidence>
<dbReference type="Ensembl" id="ENSSLDT00000003564.1">
    <property type="protein sequence ID" value="ENSSLDP00000003443.1"/>
    <property type="gene ID" value="ENSSLDG00000002619.1"/>
</dbReference>
<keyword evidence="6" id="KW-0378">Hydrolase</keyword>
<dbReference type="AlphaFoldDB" id="A0A3B4WQA1"/>
<dbReference type="CDD" id="cd04380">
    <property type="entry name" value="RhoGAP_OCRL1"/>
    <property type="match status" value="1"/>
</dbReference>
<dbReference type="GO" id="GO:0004439">
    <property type="term" value="F:phosphatidylinositol-4,5-bisphosphate 5-phosphatase activity"/>
    <property type="evidence" value="ECO:0007669"/>
    <property type="project" value="UniProtKB-EC"/>
</dbReference>
<dbReference type="GO" id="GO:0001755">
    <property type="term" value="P:neural crest cell migration"/>
    <property type="evidence" value="ECO:0007669"/>
    <property type="project" value="Ensembl"/>
</dbReference>
<dbReference type="Proteomes" id="UP000261360">
    <property type="component" value="Unplaced"/>
</dbReference>
<dbReference type="FunFam" id="2.60.40.10:FF:000132">
    <property type="entry name" value="Inositol polyphosphate 5-phosphatase OCRL-1 isoform b"/>
    <property type="match status" value="1"/>
</dbReference>
<evidence type="ECO:0000256" key="3">
    <source>
        <dbReference type="ARBA" id="ARBA00005910"/>
    </source>
</evidence>